<sequence>MQSKPEDAEMDDLQFRRTIYANPHANDEQLKQAASQDPARQQFWNEMKSLENNIEQSVKVPVPDGLAQRLLLRQSMAQYQQHRQRRRWTLAVAASVLFTFGLSFTLWQHRDINLAEHALAHVYHEEGAMFVDEGLSLEQVNAKLASFGGRFTADIGKVYYANFCDFRSVKSLHMVLDTPQGKVTLFVVPHQDNFFLQEEFSDQQYEGRAMALQQASLILVGEQGQPLETLQESLRHKVQFSV</sequence>
<dbReference type="RefSeq" id="WP_206574849.1">
    <property type="nucleotide sequence ID" value="NZ_JAFKCV010000010.1"/>
</dbReference>
<keyword evidence="1" id="KW-1133">Transmembrane helix</keyword>
<dbReference type="InterPro" id="IPR021806">
    <property type="entry name" value="DUF3379"/>
</dbReference>
<accession>A0A939DRT9</accession>
<name>A0A939DRT9_9ALTE</name>
<evidence type="ECO:0000313" key="3">
    <source>
        <dbReference type="Proteomes" id="UP000664654"/>
    </source>
</evidence>
<dbReference type="Proteomes" id="UP000664654">
    <property type="component" value="Unassembled WGS sequence"/>
</dbReference>
<reference evidence="2" key="1">
    <citation type="submission" date="2021-03" db="EMBL/GenBank/DDBJ databases">
        <title>novel species isolated from a fishpond in China.</title>
        <authorList>
            <person name="Lu H."/>
            <person name="Cai Z."/>
        </authorList>
    </citation>
    <scope>NUCLEOTIDE SEQUENCE</scope>
    <source>
        <strain evidence="2">JCM 30855</strain>
    </source>
</reference>
<evidence type="ECO:0000313" key="2">
    <source>
        <dbReference type="EMBL" id="MBN7826736.1"/>
    </source>
</evidence>
<dbReference type="AlphaFoldDB" id="A0A939DRT9"/>
<evidence type="ECO:0000256" key="1">
    <source>
        <dbReference type="SAM" id="Phobius"/>
    </source>
</evidence>
<keyword evidence="3" id="KW-1185">Reference proteome</keyword>
<gene>
    <name evidence="2" type="ORF">J0A66_15985</name>
</gene>
<keyword evidence="1" id="KW-0472">Membrane</keyword>
<feature type="transmembrane region" description="Helical" evidence="1">
    <location>
        <begin position="88"/>
        <end position="107"/>
    </location>
</feature>
<comment type="caution">
    <text evidence="2">The sequence shown here is derived from an EMBL/GenBank/DDBJ whole genome shotgun (WGS) entry which is preliminary data.</text>
</comment>
<proteinExistence type="predicted"/>
<keyword evidence="1" id="KW-0812">Transmembrane</keyword>
<organism evidence="2 3">
    <name type="scientific">Bowmanella dokdonensis</name>
    <dbReference type="NCBI Taxonomy" id="751969"/>
    <lineage>
        <taxon>Bacteria</taxon>
        <taxon>Pseudomonadati</taxon>
        <taxon>Pseudomonadota</taxon>
        <taxon>Gammaproteobacteria</taxon>
        <taxon>Alteromonadales</taxon>
        <taxon>Alteromonadaceae</taxon>
        <taxon>Bowmanella</taxon>
    </lineage>
</organism>
<protein>
    <submittedName>
        <fullName evidence="2">DUF3379 domain-containing protein</fullName>
    </submittedName>
</protein>
<dbReference type="EMBL" id="JAFKCV010000010">
    <property type="protein sequence ID" value="MBN7826736.1"/>
    <property type="molecule type" value="Genomic_DNA"/>
</dbReference>
<dbReference type="Pfam" id="PF11859">
    <property type="entry name" value="DUF3379"/>
    <property type="match status" value="1"/>
</dbReference>